<organism evidence="3 4">
    <name type="scientific">Streptomyces flavalbus</name>
    <dbReference type="NCBI Taxonomy" id="2665155"/>
    <lineage>
        <taxon>Bacteria</taxon>
        <taxon>Bacillati</taxon>
        <taxon>Actinomycetota</taxon>
        <taxon>Actinomycetes</taxon>
        <taxon>Kitasatosporales</taxon>
        <taxon>Streptomycetaceae</taxon>
        <taxon>Streptomyces</taxon>
    </lineage>
</organism>
<feature type="signal peptide" evidence="1">
    <location>
        <begin position="1"/>
        <end position="38"/>
    </location>
</feature>
<evidence type="ECO:0000256" key="1">
    <source>
        <dbReference type="SAM" id="SignalP"/>
    </source>
</evidence>
<protein>
    <submittedName>
        <fullName evidence="3">Discoidin domain-containing protein</fullName>
    </submittedName>
</protein>
<evidence type="ECO:0000313" key="4">
    <source>
        <dbReference type="Proteomes" id="UP001597023"/>
    </source>
</evidence>
<feature type="chain" id="PRO_5046793280" evidence="1">
    <location>
        <begin position="39"/>
        <end position="166"/>
    </location>
</feature>
<evidence type="ECO:0000259" key="2">
    <source>
        <dbReference type="PROSITE" id="PS50022"/>
    </source>
</evidence>
<keyword evidence="4" id="KW-1185">Reference proteome</keyword>
<gene>
    <name evidence="3" type="ORF">ACFQZ6_02680</name>
</gene>
<dbReference type="RefSeq" id="WP_381604724.1">
    <property type="nucleotide sequence ID" value="NZ_JBHTEB010000001.1"/>
</dbReference>
<dbReference type="PROSITE" id="PS51257">
    <property type="entry name" value="PROKAR_LIPOPROTEIN"/>
    <property type="match status" value="1"/>
</dbReference>
<accession>A0ABW2W238</accession>
<dbReference type="InterPro" id="IPR008979">
    <property type="entry name" value="Galactose-bd-like_sf"/>
</dbReference>
<keyword evidence="1" id="KW-0732">Signal</keyword>
<dbReference type="InterPro" id="IPR000421">
    <property type="entry name" value="FA58C"/>
</dbReference>
<sequence length="166" mass="18043">MSRSPTPPPRRVRRTAAALTFGALLASCLTLTTAPADAAESLLSQGRRATASSQEGDAFSAAAVDGNLTGTRWASQWRDAEWLQVDLGERRDLSRVVLTWESAYARAYEVWVSDDGTTWRTIHSTTTGDGDVDTINVSATARHVRLHLTARGTGYGYSLYEFGVYA</sequence>
<dbReference type="PROSITE" id="PS50022">
    <property type="entry name" value="FA58C_3"/>
    <property type="match status" value="1"/>
</dbReference>
<dbReference type="Pfam" id="PF00754">
    <property type="entry name" value="F5_F8_type_C"/>
    <property type="match status" value="1"/>
</dbReference>
<name>A0ABW2W238_9ACTN</name>
<dbReference type="SUPFAM" id="SSF49785">
    <property type="entry name" value="Galactose-binding domain-like"/>
    <property type="match status" value="1"/>
</dbReference>
<comment type="caution">
    <text evidence="3">The sequence shown here is derived from an EMBL/GenBank/DDBJ whole genome shotgun (WGS) entry which is preliminary data.</text>
</comment>
<dbReference type="Proteomes" id="UP001597023">
    <property type="component" value="Unassembled WGS sequence"/>
</dbReference>
<evidence type="ECO:0000313" key="3">
    <source>
        <dbReference type="EMBL" id="MFD0313156.1"/>
    </source>
</evidence>
<feature type="domain" description="F5/8 type C" evidence="2">
    <location>
        <begin position="28"/>
        <end position="166"/>
    </location>
</feature>
<reference evidence="4" key="1">
    <citation type="journal article" date="2019" name="Int. J. Syst. Evol. Microbiol.">
        <title>The Global Catalogue of Microorganisms (GCM) 10K type strain sequencing project: providing services to taxonomists for standard genome sequencing and annotation.</title>
        <authorList>
            <consortium name="The Broad Institute Genomics Platform"/>
            <consortium name="The Broad Institute Genome Sequencing Center for Infectious Disease"/>
            <person name="Wu L."/>
            <person name="Ma J."/>
        </authorList>
    </citation>
    <scope>NUCLEOTIDE SEQUENCE [LARGE SCALE GENOMIC DNA]</scope>
    <source>
        <strain evidence="4">CGMCC 4.7400</strain>
    </source>
</reference>
<proteinExistence type="predicted"/>
<dbReference type="Gene3D" id="2.60.120.260">
    <property type="entry name" value="Galactose-binding domain-like"/>
    <property type="match status" value="1"/>
</dbReference>
<dbReference type="EMBL" id="JBHTEB010000001">
    <property type="protein sequence ID" value="MFD0313156.1"/>
    <property type="molecule type" value="Genomic_DNA"/>
</dbReference>